<dbReference type="Proteomes" id="UP000327118">
    <property type="component" value="Unassembled WGS sequence"/>
</dbReference>
<dbReference type="AlphaFoldDB" id="A0A5N6YYU3"/>
<evidence type="ECO:0000313" key="2">
    <source>
        <dbReference type="EMBL" id="KAE8349836.1"/>
    </source>
</evidence>
<organism evidence="2 3">
    <name type="scientific">Aspergillus coremiiformis</name>
    <dbReference type="NCBI Taxonomy" id="138285"/>
    <lineage>
        <taxon>Eukaryota</taxon>
        <taxon>Fungi</taxon>
        <taxon>Dikarya</taxon>
        <taxon>Ascomycota</taxon>
        <taxon>Pezizomycotina</taxon>
        <taxon>Eurotiomycetes</taxon>
        <taxon>Eurotiomycetidae</taxon>
        <taxon>Eurotiales</taxon>
        <taxon>Aspergillaceae</taxon>
        <taxon>Aspergillus</taxon>
        <taxon>Aspergillus subgen. Circumdati</taxon>
    </lineage>
</organism>
<dbReference type="EMBL" id="ML739269">
    <property type="protein sequence ID" value="KAE8349836.1"/>
    <property type="molecule type" value="Genomic_DNA"/>
</dbReference>
<evidence type="ECO:0000313" key="3">
    <source>
        <dbReference type="Proteomes" id="UP000327118"/>
    </source>
</evidence>
<protein>
    <submittedName>
        <fullName evidence="2">Uncharacterized protein</fullName>
    </submittedName>
</protein>
<feature type="compositionally biased region" description="Low complexity" evidence="1">
    <location>
        <begin position="1"/>
        <end position="10"/>
    </location>
</feature>
<gene>
    <name evidence="2" type="ORF">BDV28DRAFT_151508</name>
</gene>
<accession>A0A5N6YYU3</accession>
<keyword evidence="3" id="KW-1185">Reference proteome</keyword>
<proteinExistence type="predicted"/>
<sequence>MSTTPTTQTTDDLGSASEGSVEVHQLPPGYAPIEILPVGYLGNRSEPLNEKGIAHDEDLTINQLEAHVAGCKTCSNTLYTFKEGDRGRLCNIGKGKALDVKGYMFMGDDGLLYSRQDNYVGVKTVVPVDRSCTAVWSLFHALKKGLHVNRYSAQALEGTGRLSVISKTTIEDE</sequence>
<feature type="region of interest" description="Disordered" evidence="1">
    <location>
        <begin position="1"/>
        <end position="24"/>
    </location>
</feature>
<name>A0A5N6YYU3_9EURO</name>
<reference evidence="3" key="1">
    <citation type="submission" date="2019-04" db="EMBL/GenBank/DDBJ databases">
        <title>Friends and foes A comparative genomics studyof 23 Aspergillus species from section Flavi.</title>
        <authorList>
            <consortium name="DOE Joint Genome Institute"/>
            <person name="Kjaerbolling I."/>
            <person name="Vesth T."/>
            <person name="Frisvad J.C."/>
            <person name="Nybo J.L."/>
            <person name="Theobald S."/>
            <person name="Kildgaard S."/>
            <person name="Isbrandt T."/>
            <person name="Kuo A."/>
            <person name="Sato A."/>
            <person name="Lyhne E.K."/>
            <person name="Kogle M.E."/>
            <person name="Wiebenga A."/>
            <person name="Kun R.S."/>
            <person name="Lubbers R.J."/>
            <person name="Makela M.R."/>
            <person name="Barry K."/>
            <person name="Chovatia M."/>
            <person name="Clum A."/>
            <person name="Daum C."/>
            <person name="Haridas S."/>
            <person name="He G."/>
            <person name="LaButti K."/>
            <person name="Lipzen A."/>
            <person name="Mondo S."/>
            <person name="Riley R."/>
            <person name="Salamov A."/>
            <person name="Simmons B.A."/>
            <person name="Magnuson J.K."/>
            <person name="Henrissat B."/>
            <person name="Mortensen U.H."/>
            <person name="Larsen T.O."/>
            <person name="Devries R.P."/>
            <person name="Grigoriev I.V."/>
            <person name="Machida M."/>
            <person name="Baker S.E."/>
            <person name="Andersen M.R."/>
        </authorList>
    </citation>
    <scope>NUCLEOTIDE SEQUENCE [LARGE SCALE GENOMIC DNA]</scope>
    <source>
        <strain evidence="3">CBS 553.77</strain>
    </source>
</reference>
<evidence type="ECO:0000256" key="1">
    <source>
        <dbReference type="SAM" id="MobiDB-lite"/>
    </source>
</evidence>